<dbReference type="Proteomes" id="UP000541444">
    <property type="component" value="Unassembled WGS sequence"/>
</dbReference>
<comment type="similarity">
    <text evidence="2">Belongs to the eukaryotic ribosomal protein P1/P2 family.</text>
</comment>
<evidence type="ECO:0000256" key="3">
    <source>
        <dbReference type="ARBA" id="ARBA00011266"/>
    </source>
</evidence>
<keyword evidence="5" id="KW-0687">Ribonucleoprotein</keyword>
<evidence type="ECO:0000256" key="6">
    <source>
        <dbReference type="SAM" id="MobiDB-lite"/>
    </source>
</evidence>
<evidence type="ECO:0000313" key="8">
    <source>
        <dbReference type="Proteomes" id="UP000541444"/>
    </source>
</evidence>
<evidence type="ECO:0000256" key="4">
    <source>
        <dbReference type="ARBA" id="ARBA00022980"/>
    </source>
</evidence>
<gene>
    <name evidence="7" type="ORF">GIB67_029319</name>
</gene>
<comment type="subunit">
    <text evidence="3">P1 and P2 exist as dimers at the large ribosomal subunit.</text>
</comment>
<dbReference type="AlphaFoldDB" id="A0A7J7N8Y3"/>
<comment type="caution">
    <text evidence="7">The sequence shown here is derived from an EMBL/GenBank/DDBJ whole genome shotgun (WGS) entry which is preliminary data.</text>
</comment>
<keyword evidence="4" id="KW-0689">Ribosomal protein</keyword>
<dbReference type="EMBL" id="JACGCM010000981">
    <property type="protein sequence ID" value="KAF6163470.1"/>
    <property type="molecule type" value="Genomic_DNA"/>
</dbReference>
<reference evidence="7 8" key="1">
    <citation type="journal article" date="2020" name="IScience">
        <title>Genome Sequencing of the Endangered Kingdonia uniflora (Circaeasteraceae, Ranunculales) Reveals Potential Mechanisms of Evolutionary Specialization.</title>
        <authorList>
            <person name="Sun Y."/>
            <person name="Deng T."/>
            <person name="Zhang A."/>
            <person name="Moore M.J."/>
            <person name="Landis J.B."/>
            <person name="Lin N."/>
            <person name="Zhang H."/>
            <person name="Zhang X."/>
            <person name="Huang J."/>
            <person name="Zhang X."/>
            <person name="Sun H."/>
            <person name="Wang H."/>
        </authorList>
    </citation>
    <scope>NUCLEOTIDE SEQUENCE [LARGE SCALE GENOMIC DNA]</scope>
    <source>
        <strain evidence="7">TB1705</strain>
        <tissue evidence="7">Leaf</tissue>
    </source>
</reference>
<evidence type="ECO:0000256" key="2">
    <source>
        <dbReference type="ARBA" id="ARBA00005436"/>
    </source>
</evidence>
<dbReference type="GO" id="GO:0003735">
    <property type="term" value="F:structural constituent of ribosome"/>
    <property type="evidence" value="ECO:0007669"/>
    <property type="project" value="InterPro"/>
</dbReference>
<dbReference type="InterPro" id="IPR038716">
    <property type="entry name" value="P1/P2_N_sf"/>
</dbReference>
<evidence type="ECO:0000256" key="5">
    <source>
        <dbReference type="ARBA" id="ARBA00023274"/>
    </source>
</evidence>
<proteinExistence type="inferred from homology"/>
<dbReference type="GO" id="GO:0022625">
    <property type="term" value="C:cytosolic large ribosomal subunit"/>
    <property type="evidence" value="ECO:0007669"/>
    <property type="project" value="InterPro"/>
</dbReference>
<dbReference type="Gene3D" id="1.10.10.1410">
    <property type="match status" value="1"/>
</dbReference>
<dbReference type="GO" id="GO:0002182">
    <property type="term" value="P:cytoplasmic translational elongation"/>
    <property type="evidence" value="ECO:0007669"/>
    <property type="project" value="InterPro"/>
</dbReference>
<keyword evidence="8" id="KW-1185">Reference proteome</keyword>
<name>A0A7J7N8Y3_9MAGN</name>
<evidence type="ECO:0000256" key="1">
    <source>
        <dbReference type="ARBA" id="ARBA00003362"/>
    </source>
</evidence>
<dbReference type="CDD" id="cd05833">
    <property type="entry name" value="Ribosomal_P2"/>
    <property type="match status" value="1"/>
</dbReference>
<sequence>MKLIAGYLLTVLRGNNSPTVDIKHIRESVGAETDDDDDKIESGWEKLALVPFGGGGAIAVDLNGKNVFEQKQFCSNRNLKTFMSSSDSPGSEGEGDSPSIGGEEKHK</sequence>
<accession>A0A7J7N8Y3</accession>
<protein>
    <submittedName>
        <fullName evidence="7">Uncharacterized protein</fullName>
    </submittedName>
</protein>
<comment type="function">
    <text evidence="1">Plays an important role in the elongation step of protein synthesis.</text>
</comment>
<feature type="compositionally biased region" description="Low complexity" evidence="6">
    <location>
        <begin position="84"/>
        <end position="101"/>
    </location>
</feature>
<feature type="region of interest" description="Disordered" evidence="6">
    <location>
        <begin position="79"/>
        <end position="107"/>
    </location>
</feature>
<dbReference type="InterPro" id="IPR044076">
    <property type="entry name" value="Ribosomal_P2"/>
</dbReference>
<evidence type="ECO:0000313" key="7">
    <source>
        <dbReference type="EMBL" id="KAF6163470.1"/>
    </source>
</evidence>
<organism evidence="7 8">
    <name type="scientific">Kingdonia uniflora</name>
    <dbReference type="NCBI Taxonomy" id="39325"/>
    <lineage>
        <taxon>Eukaryota</taxon>
        <taxon>Viridiplantae</taxon>
        <taxon>Streptophyta</taxon>
        <taxon>Embryophyta</taxon>
        <taxon>Tracheophyta</taxon>
        <taxon>Spermatophyta</taxon>
        <taxon>Magnoliopsida</taxon>
        <taxon>Ranunculales</taxon>
        <taxon>Circaeasteraceae</taxon>
        <taxon>Kingdonia</taxon>
    </lineage>
</organism>